<dbReference type="FunFam" id="3.40.50.300:FF:001447">
    <property type="entry name" value="Ras-related protein Rab-1B"/>
    <property type="match status" value="1"/>
</dbReference>
<organism evidence="4 5">
    <name type="scientific">Anolis carolinensis</name>
    <name type="common">Green anole</name>
    <name type="synonym">American chameleon</name>
    <dbReference type="NCBI Taxonomy" id="28377"/>
    <lineage>
        <taxon>Eukaryota</taxon>
        <taxon>Metazoa</taxon>
        <taxon>Chordata</taxon>
        <taxon>Craniata</taxon>
        <taxon>Vertebrata</taxon>
        <taxon>Euteleostomi</taxon>
        <taxon>Lepidosauria</taxon>
        <taxon>Squamata</taxon>
        <taxon>Bifurcata</taxon>
        <taxon>Unidentata</taxon>
        <taxon>Episquamata</taxon>
        <taxon>Toxicofera</taxon>
        <taxon>Iguania</taxon>
        <taxon>Dactyloidae</taxon>
        <taxon>Anolis</taxon>
    </lineage>
</organism>
<dbReference type="InterPro" id="IPR001806">
    <property type="entry name" value="Small_GTPase"/>
</dbReference>
<dbReference type="SUPFAM" id="SSF52540">
    <property type="entry name" value="P-loop containing nucleoside triphosphate hydrolases"/>
    <property type="match status" value="1"/>
</dbReference>
<dbReference type="GO" id="GO:0000139">
    <property type="term" value="C:Golgi membrane"/>
    <property type="evidence" value="ECO:0000318"/>
    <property type="project" value="GO_Central"/>
</dbReference>
<dbReference type="InParanoid" id="A0A803ST36"/>
<dbReference type="Pfam" id="PF00071">
    <property type="entry name" value="Ras"/>
    <property type="match status" value="1"/>
</dbReference>
<dbReference type="InterPro" id="IPR027417">
    <property type="entry name" value="P-loop_NTPase"/>
</dbReference>
<dbReference type="SMART" id="SM00174">
    <property type="entry name" value="RHO"/>
    <property type="match status" value="1"/>
</dbReference>
<dbReference type="InterPro" id="IPR005225">
    <property type="entry name" value="Small_GTP-bd"/>
</dbReference>
<proteinExistence type="inferred from homology"/>
<gene>
    <name evidence="4" type="primary">LOC100555542</name>
</gene>
<dbReference type="PROSITE" id="PS51419">
    <property type="entry name" value="RAB"/>
    <property type="match status" value="1"/>
</dbReference>
<dbReference type="NCBIfam" id="TIGR00231">
    <property type="entry name" value="small_GTP"/>
    <property type="match status" value="1"/>
</dbReference>
<name>A0A803ST36_ANOCA</name>
<sequence>MSQLSTPQESATSLPTLKLLLIGDSGVGKSRCMGKGRRQSWNRKKAYRRCSYITHVFSPLSRPSASCSDSQKISLSHIANQPLDTAGQERFRTLTPSYYRGAQGIILVYDVTRRETFLGLESWLQELEVFTKKEVVKILVGNKIDETRHEVERREGLRFARRHSLLFAEASAKMKYGVQNIFDEVVIRILQTPGLWNIKRQGLRLTESQTLKESNSCSGLYCVVA</sequence>
<keyword evidence="2" id="KW-0547">Nucleotide-binding</keyword>
<dbReference type="PANTHER" id="PTHR47979">
    <property type="entry name" value="DRAB11-RELATED"/>
    <property type="match status" value="1"/>
</dbReference>
<evidence type="ECO:0000256" key="2">
    <source>
        <dbReference type="ARBA" id="ARBA00022741"/>
    </source>
</evidence>
<dbReference type="Ensembl" id="ENSACAT00000041661.1">
    <property type="protein sequence ID" value="ENSACAP00000026126.1"/>
    <property type="gene ID" value="ENSACAG00000028613.2"/>
</dbReference>
<dbReference type="AlphaFoldDB" id="A0A803ST36"/>
<dbReference type="GO" id="GO:0003924">
    <property type="term" value="F:GTPase activity"/>
    <property type="evidence" value="ECO:0000318"/>
    <property type="project" value="GO_Central"/>
</dbReference>
<accession>A0A803ST36</accession>
<dbReference type="GO" id="GO:0016192">
    <property type="term" value="P:vesicle-mediated transport"/>
    <property type="evidence" value="ECO:0000318"/>
    <property type="project" value="GO_Central"/>
</dbReference>
<reference evidence="4 5" key="1">
    <citation type="submission" date="2009-12" db="EMBL/GenBank/DDBJ databases">
        <title>The Genome Sequence of Anolis carolinensis (Green Anole Lizard).</title>
        <authorList>
            <consortium name="The Genome Sequencing Platform"/>
            <person name="Di Palma F."/>
            <person name="Alfoldi J."/>
            <person name="Heiman D."/>
            <person name="Young S."/>
            <person name="Grabherr M."/>
            <person name="Johnson J."/>
            <person name="Lander E.S."/>
            <person name="Lindblad-Toh K."/>
        </authorList>
    </citation>
    <scope>NUCLEOTIDE SEQUENCE [LARGE SCALE GENOMIC DNA]</scope>
    <source>
        <strain evidence="4 5">JBL SC #1</strain>
    </source>
</reference>
<reference evidence="4" key="2">
    <citation type="submission" date="2025-08" db="UniProtKB">
        <authorList>
            <consortium name="Ensembl"/>
        </authorList>
    </citation>
    <scope>IDENTIFICATION</scope>
</reference>
<evidence type="ECO:0008006" key="6">
    <source>
        <dbReference type="Google" id="ProtNLM"/>
    </source>
</evidence>
<dbReference type="GO" id="GO:0005794">
    <property type="term" value="C:Golgi apparatus"/>
    <property type="evidence" value="ECO:0000318"/>
    <property type="project" value="GO_Central"/>
</dbReference>
<dbReference type="GO" id="GO:0005525">
    <property type="term" value="F:GTP binding"/>
    <property type="evidence" value="ECO:0000318"/>
    <property type="project" value="GO_Central"/>
</dbReference>
<evidence type="ECO:0000313" key="5">
    <source>
        <dbReference type="Proteomes" id="UP000001646"/>
    </source>
</evidence>
<dbReference type="SMART" id="SM00175">
    <property type="entry name" value="RAB"/>
    <property type="match status" value="1"/>
</dbReference>
<dbReference type="Bgee" id="ENSACAG00000028613">
    <property type="expression patterns" value="Expressed in skeletal muscle tissue and 5 other cell types or tissues"/>
</dbReference>
<dbReference type="Proteomes" id="UP000001646">
    <property type="component" value="Chromosome 6"/>
</dbReference>
<dbReference type="PROSITE" id="PS51421">
    <property type="entry name" value="RAS"/>
    <property type="match status" value="1"/>
</dbReference>
<evidence type="ECO:0000313" key="4">
    <source>
        <dbReference type="Ensembl" id="ENSACAP00000026126.1"/>
    </source>
</evidence>
<dbReference type="PRINTS" id="PR00449">
    <property type="entry name" value="RASTRNSFRMNG"/>
</dbReference>
<keyword evidence="5" id="KW-1185">Reference proteome</keyword>
<dbReference type="Gene3D" id="3.40.50.300">
    <property type="entry name" value="P-loop containing nucleotide triphosphate hydrolases"/>
    <property type="match status" value="1"/>
</dbReference>
<evidence type="ECO:0000256" key="3">
    <source>
        <dbReference type="ARBA" id="ARBA00023134"/>
    </source>
</evidence>
<comment type="similarity">
    <text evidence="1">Belongs to the small GTPase superfamily. Rab family.</text>
</comment>
<keyword evidence="3" id="KW-0342">GTP-binding</keyword>
<evidence type="ECO:0000256" key="1">
    <source>
        <dbReference type="ARBA" id="ARBA00006270"/>
    </source>
</evidence>
<dbReference type="InterPro" id="IPR050209">
    <property type="entry name" value="Rab_GTPases_membrane_traffic"/>
</dbReference>
<protein>
    <recommendedName>
        <fullName evidence="6">RAB18B, member RAS oncogene family</fullName>
    </recommendedName>
</protein>
<reference evidence="4" key="3">
    <citation type="submission" date="2025-09" db="UniProtKB">
        <authorList>
            <consortium name="Ensembl"/>
        </authorList>
    </citation>
    <scope>IDENTIFICATION</scope>
</reference>
<dbReference type="GeneTree" id="ENSGT00940000169006"/>
<dbReference type="SMART" id="SM00173">
    <property type="entry name" value="RAS"/>
    <property type="match status" value="1"/>
</dbReference>